<dbReference type="NCBIfam" id="TIGR03679">
    <property type="entry name" value="arCOG00187"/>
    <property type="match status" value="1"/>
</dbReference>
<name>Q9YF17_AERPE</name>
<dbReference type="EnsemblBacteria" id="BAA79379">
    <property type="protein sequence ID" value="BAA79379"/>
    <property type="gene ID" value="APE_0421"/>
</dbReference>
<dbReference type="NCBIfam" id="TIGR00290">
    <property type="entry name" value="MJ0570_dom"/>
    <property type="match status" value="1"/>
</dbReference>
<gene>
    <name evidence="2" type="ordered locus">APE_0421</name>
</gene>
<dbReference type="GO" id="GO:0017178">
    <property type="term" value="F:diphthine-ammonia ligase activity"/>
    <property type="evidence" value="ECO:0007669"/>
    <property type="project" value="TreeGrafter"/>
</dbReference>
<dbReference type="PANTHER" id="PTHR12196">
    <property type="entry name" value="DOMAIN OF UNKNOWN FUNCTION 71 DUF71 -CONTAINING PROTEIN"/>
    <property type="match status" value="1"/>
</dbReference>
<dbReference type="EMBL" id="BA000002">
    <property type="protein sequence ID" value="BAA79379.1"/>
    <property type="molecule type" value="Genomic_DNA"/>
</dbReference>
<dbReference type="PIR" id="G72735">
    <property type="entry name" value="G72735"/>
</dbReference>
<proteinExistence type="predicted"/>
<dbReference type="PANTHER" id="PTHR12196:SF2">
    <property type="entry name" value="DIPHTHINE--AMMONIA LIGASE"/>
    <property type="match status" value="1"/>
</dbReference>
<protein>
    <recommendedName>
        <fullName evidence="1">Diphthamide synthase domain-containing protein</fullName>
    </recommendedName>
</protein>
<dbReference type="InterPro" id="IPR030662">
    <property type="entry name" value="DPH6/MJ0570"/>
</dbReference>
<feature type="domain" description="Diphthamide synthase" evidence="1">
    <location>
        <begin position="3"/>
        <end position="206"/>
    </location>
</feature>
<dbReference type="GeneID" id="1444612"/>
<dbReference type="SUPFAM" id="SSF52402">
    <property type="entry name" value="Adenine nucleotide alpha hydrolases-like"/>
    <property type="match status" value="1"/>
</dbReference>
<organism evidence="2 3">
    <name type="scientific">Aeropyrum pernix (strain ATCC 700893 / DSM 11879 / JCM 9820 / NBRC 100138 / K1)</name>
    <dbReference type="NCBI Taxonomy" id="272557"/>
    <lineage>
        <taxon>Archaea</taxon>
        <taxon>Thermoproteota</taxon>
        <taxon>Thermoprotei</taxon>
        <taxon>Desulfurococcales</taxon>
        <taxon>Desulfurococcaceae</taxon>
        <taxon>Aeropyrum</taxon>
    </lineage>
</organism>
<dbReference type="CDD" id="cd01994">
    <property type="entry name" value="AANH_PF0828-like"/>
    <property type="match status" value="1"/>
</dbReference>
<keyword evidence="3" id="KW-1185">Reference proteome</keyword>
<dbReference type="Pfam" id="PF01902">
    <property type="entry name" value="Diphthami_syn_2"/>
    <property type="match status" value="1"/>
</dbReference>
<dbReference type="Gene3D" id="3.40.50.620">
    <property type="entry name" value="HUPs"/>
    <property type="match status" value="1"/>
</dbReference>
<sequence>MARVCALLSGGKDSNYALYLSLARGDEVVCILAVKPRRRDSWMFHTAALEAPRLQAEAMGLSHAYREAVVSGVREREVEELKAVLTRLRSETGFDTIVLGGIASRYQLERARMLARHVAAGVYAPIWGVDPEEHLLNLVRNGFKFVISRASTMGLGAEYVGRVFDEDLAREVIALSRRYGFNPAFEGGEAETLVLDAPHYRMGLCVRGRVARLPGGVYELVVEGMRLCSEARVELEQA</sequence>
<dbReference type="eggNOG" id="arCOG00035">
    <property type="taxonomic scope" value="Archaea"/>
</dbReference>
<dbReference type="PIRSF" id="PIRSF039123">
    <property type="entry name" value="Diphthamide_synthase"/>
    <property type="match status" value="1"/>
</dbReference>
<dbReference type="Gene3D" id="3.90.1490.10">
    <property type="entry name" value="putative n-type atp pyrophosphatase, domain 2"/>
    <property type="match status" value="1"/>
</dbReference>
<dbReference type="STRING" id="272557.APE_0421"/>
<dbReference type="InterPro" id="IPR022427">
    <property type="entry name" value="MJ0570_ATP-bd"/>
</dbReference>
<evidence type="ECO:0000313" key="3">
    <source>
        <dbReference type="Proteomes" id="UP000002518"/>
    </source>
</evidence>
<dbReference type="KEGG" id="ape:APE_0421"/>
<dbReference type="RefSeq" id="WP_010865729.1">
    <property type="nucleotide sequence ID" value="NC_000854.2"/>
</dbReference>
<dbReference type="PATRIC" id="fig|272557.25.peg.314"/>
<dbReference type="GO" id="GO:0017183">
    <property type="term" value="P:protein histidyl modification to diphthamide"/>
    <property type="evidence" value="ECO:0007669"/>
    <property type="project" value="TreeGrafter"/>
</dbReference>
<reference evidence="2 3" key="1">
    <citation type="journal article" date="1999" name="DNA Res.">
        <title>Complete genome sequence of an aerobic hyper-thermophilic crenarchaeon, Aeropyrum pernix K1.</title>
        <authorList>
            <person name="Kawarabayasi Y."/>
            <person name="Hino Y."/>
            <person name="Horikawa H."/>
            <person name="Yamazaki S."/>
            <person name="Haikawa Y."/>
            <person name="Jin-no K."/>
            <person name="Takahashi M."/>
            <person name="Sekine M."/>
            <person name="Baba S."/>
            <person name="Ankai A."/>
            <person name="Kosugi H."/>
            <person name="Hosoyama A."/>
            <person name="Fukui S."/>
            <person name="Nagai Y."/>
            <person name="Nishijima K."/>
            <person name="Nakazawa H."/>
            <person name="Takamiya M."/>
            <person name="Masuda S."/>
            <person name="Funahashi T."/>
            <person name="Tanaka T."/>
            <person name="Kudoh Y."/>
            <person name="Yamazaki J."/>
            <person name="Kushida N."/>
            <person name="Oguchi A."/>
            <person name="Aoki K."/>
            <person name="Kubota K."/>
            <person name="Nakamura Y."/>
            <person name="Nomura N."/>
            <person name="Sako Y."/>
            <person name="Kikuchi H."/>
        </authorList>
    </citation>
    <scope>NUCLEOTIDE SEQUENCE [LARGE SCALE GENOMIC DNA]</scope>
    <source>
        <strain evidence="3">ATCC 700893 / DSM 11879 / JCM 9820 / NBRC 100138 / K1</strain>
    </source>
</reference>
<dbReference type="Proteomes" id="UP000002518">
    <property type="component" value="Chromosome"/>
</dbReference>
<dbReference type="AlphaFoldDB" id="Q9YF17"/>
<accession>Q9YF17</accession>
<evidence type="ECO:0000259" key="1">
    <source>
        <dbReference type="Pfam" id="PF01902"/>
    </source>
</evidence>
<evidence type="ECO:0000313" key="2">
    <source>
        <dbReference type="EMBL" id="BAA79379.1"/>
    </source>
</evidence>
<dbReference type="InterPro" id="IPR014729">
    <property type="entry name" value="Rossmann-like_a/b/a_fold"/>
</dbReference>
<dbReference type="InterPro" id="IPR002761">
    <property type="entry name" value="Diphthami_syn_dom"/>
</dbReference>